<gene>
    <name evidence="7" type="primary">t</name>
    <name evidence="7" type="ORF">E2C01_100206</name>
</gene>
<protein>
    <submittedName>
        <fullName evidence="7">Brachyury protein</fullName>
    </submittedName>
</protein>
<sequence length="68" mass="7909">MLTSPSFFFPLQQIMLNSLHKYEPRIHVMQVAGEQRVLSSHSFPECQFIAVTAYQNEEVRREGVEIGR</sequence>
<dbReference type="InterPro" id="IPR046360">
    <property type="entry name" value="T-box_DNA-bd"/>
</dbReference>
<dbReference type="OrthoDB" id="7442607at2759"/>
<evidence type="ECO:0000259" key="6">
    <source>
        <dbReference type="PROSITE" id="PS50252"/>
    </source>
</evidence>
<organism evidence="7 8">
    <name type="scientific">Portunus trituberculatus</name>
    <name type="common">Swimming crab</name>
    <name type="synonym">Neptunus trituberculatus</name>
    <dbReference type="NCBI Taxonomy" id="210409"/>
    <lineage>
        <taxon>Eukaryota</taxon>
        <taxon>Metazoa</taxon>
        <taxon>Ecdysozoa</taxon>
        <taxon>Arthropoda</taxon>
        <taxon>Crustacea</taxon>
        <taxon>Multicrustacea</taxon>
        <taxon>Malacostraca</taxon>
        <taxon>Eumalacostraca</taxon>
        <taxon>Eucarida</taxon>
        <taxon>Decapoda</taxon>
        <taxon>Pleocyemata</taxon>
        <taxon>Brachyura</taxon>
        <taxon>Eubrachyura</taxon>
        <taxon>Portunoidea</taxon>
        <taxon>Portunidae</taxon>
        <taxon>Portuninae</taxon>
        <taxon>Portunus</taxon>
    </lineage>
</organism>
<keyword evidence="3" id="KW-0804">Transcription</keyword>
<evidence type="ECO:0000256" key="4">
    <source>
        <dbReference type="ARBA" id="ARBA00023242"/>
    </source>
</evidence>
<dbReference type="InterPro" id="IPR008967">
    <property type="entry name" value="p53-like_TF_DNA-bd_sf"/>
</dbReference>
<dbReference type="Proteomes" id="UP000324222">
    <property type="component" value="Unassembled WGS sequence"/>
</dbReference>
<dbReference type="PRINTS" id="PR00937">
    <property type="entry name" value="TBOX"/>
</dbReference>
<accession>A0A5B7K7F3</accession>
<evidence type="ECO:0000313" key="7">
    <source>
        <dbReference type="EMBL" id="MPD04513.1"/>
    </source>
</evidence>
<keyword evidence="1" id="KW-0805">Transcription regulation</keyword>
<dbReference type="SUPFAM" id="SSF49417">
    <property type="entry name" value="p53-like transcription factors"/>
    <property type="match status" value="1"/>
</dbReference>
<keyword evidence="8" id="KW-1185">Reference proteome</keyword>
<reference evidence="7 8" key="1">
    <citation type="submission" date="2019-05" db="EMBL/GenBank/DDBJ databases">
        <title>Another draft genome of Portunus trituberculatus and its Hox gene families provides insights of decapod evolution.</title>
        <authorList>
            <person name="Jeong J.-H."/>
            <person name="Song I."/>
            <person name="Kim S."/>
            <person name="Choi T."/>
            <person name="Kim D."/>
            <person name="Ryu S."/>
            <person name="Kim W."/>
        </authorList>
    </citation>
    <scope>NUCLEOTIDE SEQUENCE [LARGE SCALE GENOMIC DNA]</scope>
    <source>
        <tissue evidence="7">Muscle</tissue>
    </source>
</reference>
<keyword evidence="2 5" id="KW-0238">DNA-binding</keyword>
<evidence type="ECO:0000256" key="5">
    <source>
        <dbReference type="PROSITE-ProRule" id="PRU00201"/>
    </source>
</evidence>
<dbReference type="GO" id="GO:0001707">
    <property type="term" value="P:mesoderm formation"/>
    <property type="evidence" value="ECO:0007669"/>
    <property type="project" value="TreeGrafter"/>
</dbReference>
<comment type="caution">
    <text evidence="5">Lacks conserved residue(s) required for the propagation of feature annotation.</text>
</comment>
<dbReference type="PROSITE" id="PS50252">
    <property type="entry name" value="TBOX_3"/>
    <property type="match status" value="1"/>
</dbReference>
<feature type="domain" description="T-box" evidence="6">
    <location>
        <begin position="1"/>
        <end position="68"/>
    </location>
</feature>
<dbReference type="GO" id="GO:0000978">
    <property type="term" value="F:RNA polymerase II cis-regulatory region sequence-specific DNA binding"/>
    <property type="evidence" value="ECO:0007669"/>
    <property type="project" value="InterPro"/>
</dbReference>
<proteinExistence type="predicted"/>
<comment type="caution">
    <text evidence="7">The sequence shown here is derived from an EMBL/GenBank/DDBJ whole genome shotgun (WGS) entry which is preliminary data.</text>
</comment>
<evidence type="ECO:0000256" key="2">
    <source>
        <dbReference type="ARBA" id="ARBA00023125"/>
    </source>
</evidence>
<dbReference type="AlphaFoldDB" id="A0A5B7K7F3"/>
<evidence type="ECO:0000313" key="8">
    <source>
        <dbReference type="Proteomes" id="UP000324222"/>
    </source>
</evidence>
<dbReference type="GO" id="GO:0000981">
    <property type="term" value="F:DNA-binding transcription factor activity, RNA polymerase II-specific"/>
    <property type="evidence" value="ECO:0007669"/>
    <property type="project" value="TreeGrafter"/>
</dbReference>
<evidence type="ECO:0000256" key="1">
    <source>
        <dbReference type="ARBA" id="ARBA00023015"/>
    </source>
</evidence>
<dbReference type="PANTHER" id="PTHR11267:SF106">
    <property type="entry name" value="T-RELATED PROTEIN"/>
    <property type="match status" value="1"/>
</dbReference>
<dbReference type="PANTHER" id="PTHR11267">
    <property type="entry name" value="T-BOX PROTEIN-RELATED"/>
    <property type="match status" value="1"/>
</dbReference>
<dbReference type="InterPro" id="IPR001699">
    <property type="entry name" value="TF_T-box"/>
</dbReference>
<keyword evidence="4 5" id="KW-0539">Nucleus</keyword>
<dbReference type="Gene3D" id="2.60.40.820">
    <property type="entry name" value="Transcription factor, T-box"/>
    <property type="match status" value="1"/>
</dbReference>
<dbReference type="InterPro" id="IPR036960">
    <property type="entry name" value="T-box_sf"/>
</dbReference>
<dbReference type="GO" id="GO:0005634">
    <property type="term" value="C:nucleus"/>
    <property type="evidence" value="ECO:0007669"/>
    <property type="project" value="UniProtKB-SubCell"/>
</dbReference>
<dbReference type="EMBL" id="VSRR010141386">
    <property type="protein sequence ID" value="MPD04513.1"/>
    <property type="molecule type" value="Genomic_DNA"/>
</dbReference>
<name>A0A5B7K7F3_PORTR</name>
<evidence type="ECO:0000256" key="3">
    <source>
        <dbReference type="ARBA" id="ARBA00023163"/>
    </source>
</evidence>
<comment type="subcellular location">
    <subcellularLocation>
        <location evidence="5">Nucleus</location>
    </subcellularLocation>
</comment>
<dbReference type="GO" id="GO:0045893">
    <property type="term" value="P:positive regulation of DNA-templated transcription"/>
    <property type="evidence" value="ECO:0007669"/>
    <property type="project" value="InterPro"/>
</dbReference>
<dbReference type="GO" id="GO:0001708">
    <property type="term" value="P:cell fate specification"/>
    <property type="evidence" value="ECO:0007669"/>
    <property type="project" value="TreeGrafter"/>
</dbReference>
<dbReference type="Pfam" id="PF00907">
    <property type="entry name" value="T-box"/>
    <property type="match status" value="1"/>
</dbReference>
<dbReference type="GO" id="GO:0003007">
    <property type="term" value="P:heart morphogenesis"/>
    <property type="evidence" value="ECO:0007669"/>
    <property type="project" value="TreeGrafter"/>
</dbReference>
<dbReference type="GO" id="GO:0000785">
    <property type="term" value="C:chromatin"/>
    <property type="evidence" value="ECO:0007669"/>
    <property type="project" value="TreeGrafter"/>
</dbReference>